<protein>
    <recommendedName>
        <fullName evidence="3">DUF2281 domain-containing protein</fullName>
    </recommendedName>
</protein>
<dbReference type="STRING" id="662367.SAMN05216167_101397"/>
<dbReference type="AlphaFoldDB" id="A0A1I1G6T7"/>
<proteinExistence type="predicted"/>
<gene>
    <name evidence="1" type="ORF">SAMN05216167_101397</name>
</gene>
<sequence length="74" mass="8202">MYTAVNGIYEDGNLILTENPPITGKSKVVVLFLGEQDETPRLEPSKGVKLGSLAGQYTIPDNFNDPLDDLREYM</sequence>
<evidence type="ECO:0000313" key="2">
    <source>
        <dbReference type="Proteomes" id="UP000198598"/>
    </source>
</evidence>
<dbReference type="OrthoDB" id="7064984at2"/>
<dbReference type="Proteomes" id="UP000198598">
    <property type="component" value="Unassembled WGS sequence"/>
</dbReference>
<reference evidence="1 2" key="1">
    <citation type="submission" date="2016-10" db="EMBL/GenBank/DDBJ databases">
        <authorList>
            <person name="de Groot N.N."/>
        </authorList>
    </citation>
    <scope>NUCLEOTIDE SEQUENCE [LARGE SCALE GENOMIC DNA]</scope>
    <source>
        <strain evidence="1 2">DSM 26130</strain>
    </source>
</reference>
<name>A0A1I1G6T7_9BACT</name>
<dbReference type="EMBL" id="FOLQ01000001">
    <property type="protein sequence ID" value="SFC07274.1"/>
    <property type="molecule type" value="Genomic_DNA"/>
</dbReference>
<keyword evidence="2" id="KW-1185">Reference proteome</keyword>
<organism evidence="1 2">
    <name type="scientific">Spirosoma endophyticum</name>
    <dbReference type="NCBI Taxonomy" id="662367"/>
    <lineage>
        <taxon>Bacteria</taxon>
        <taxon>Pseudomonadati</taxon>
        <taxon>Bacteroidota</taxon>
        <taxon>Cytophagia</taxon>
        <taxon>Cytophagales</taxon>
        <taxon>Cytophagaceae</taxon>
        <taxon>Spirosoma</taxon>
    </lineage>
</organism>
<accession>A0A1I1G6T7</accession>
<evidence type="ECO:0000313" key="1">
    <source>
        <dbReference type="EMBL" id="SFC07274.1"/>
    </source>
</evidence>
<dbReference type="RefSeq" id="WP_093822769.1">
    <property type="nucleotide sequence ID" value="NZ_FOLQ01000001.1"/>
</dbReference>
<evidence type="ECO:0008006" key="3">
    <source>
        <dbReference type="Google" id="ProtNLM"/>
    </source>
</evidence>